<dbReference type="Proteomes" id="UP000629098">
    <property type="component" value="Unassembled WGS sequence"/>
</dbReference>
<dbReference type="PROSITE" id="PS01124">
    <property type="entry name" value="HTH_ARAC_FAMILY_2"/>
    <property type="match status" value="1"/>
</dbReference>
<evidence type="ECO:0000256" key="1">
    <source>
        <dbReference type="ARBA" id="ARBA00023015"/>
    </source>
</evidence>
<dbReference type="Gene3D" id="1.10.10.60">
    <property type="entry name" value="Homeodomain-like"/>
    <property type="match status" value="1"/>
</dbReference>
<dbReference type="PROSITE" id="PS00041">
    <property type="entry name" value="HTH_ARAC_FAMILY_1"/>
    <property type="match status" value="1"/>
</dbReference>
<dbReference type="AlphaFoldDB" id="A0A8J6XMK3"/>
<dbReference type="PANTHER" id="PTHR43280:SF11">
    <property type="entry name" value="RCS-SPECIFIC HTH-TYPE TRANSCRIPTIONAL ACTIVATOR RCLR"/>
    <property type="match status" value="1"/>
</dbReference>
<keyword evidence="1" id="KW-0805">Transcription regulation</keyword>
<dbReference type="InterPro" id="IPR009057">
    <property type="entry name" value="Homeodomain-like_sf"/>
</dbReference>
<keyword evidence="6" id="KW-1185">Reference proteome</keyword>
<dbReference type="PANTHER" id="PTHR43280">
    <property type="entry name" value="ARAC-FAMILY TRANSCRIPTIONAL REGULATOR"/>
    <property type="match status" value="1"/>
</dbReference>
<dbReference type="PRINTS" id="PR00032">
    <property type="entry name" value="HTHARAC"/>
</dbReference>
<feature type="domain" description="HTH araC/xylS-type" evidence="4">
    <location>
        <begin position="1"/>
        <end position="56"/>
    </location>
</feature>
<evidence type="ECO:0000259" key="4">
    <source>
        <dbReference type="PROSITE" id="PS01124"/>
    </source>
</evidence>
<name>A0A8J6XMK3_9CYAN</name>
<evidence type="ECO:0000256" key="3">
    <source>
        <dbReference type="ARBA" id="ARBA00023163"/>
    </source>
</evidence>
<dbReference type="EMBL" id="JACXAE010000059">
    <property type="protein sequence ID" value="MBD2773721.1"/>
    <property type="molecule type" value="Genomic_DNA"/>
</dbReference>
<evidence type="ECO:0000256" key="2">
    <source>
        <dbReference type="ARBA" id="ARBA00023125"/>
    </source>
</evidence>
<organism evidence="5 6">
    <name type="scientific">Iningainema tapete BLCC-T55</name>
    <dbReference type="NCBI Taxonomy" id="2748662"/>
    <lineage>
        <taxon>Bacteria</taxon>
        <taxon>Bacillati</taxon>
        <taxon>Cyanobacteriota</taxon>
        <taxon>Cyanophyceae</taxon>
        <taxon>Nostocales</taxon>
        <taxon>Scytonemataceae</taxon>
        <taxon>Iningainema tapete</taxon>
    </lineage>
</organism>
<evidence type="ECO:0000313" key="5">
    <source>
        <dbReference type="EMBL" id="MBD2773721.1"/>
    </source>
</evidence>
<reference evidence="5" key="1">
    <citation type="submission" date="2020-09" db="EMBL/GenBank/DDBJ databases">
        <title>Iningainema tapete sp. nov. (Scytonemataceae, Cyanobacteria) from greenhouses in central Florida (USA) produces two types of nodularin with biosynthetic potential for microcystin-LR and anabaenopeptins.</title>
        <authorList>
            <person name="Berthold D.E."/>
            <person name="Lefler F.W."/>
            <person name="Huang I.-S."/>
            <person name="Abdulla H."/>
            <person name="Zimba P.V."/>
            <person name="Laughinghouse H.D. IV."/>
        </authorList>
    </citation>
    <scope>NUCLEOTIDE SEQUENCE</scope>
    <source>
        <strain evidence="5">BLCCT55</strain>
    </source>
</reference>
<comment type="caution">
    <text evidence="5">The sequence shown here is derived from an EMBL/GenBank/DDBJ whole genome shotgun (WGS) entry which is preliminary data.</text>
</comment>
<dbReference type="Pfam" id="PF12833">
    <property type="entry name" value="HTH_18"/>
    <property type="match status" value="1"/>
</dbReference>
<dbReference type="GO" id="GO:0043565">
    <property type="term" value="F:sequence-specific DNA binding"/>
    <property type="evidence" value="ECO:0007669"/>
    <property type="project" value="InterPro"/>
</dbReference>
<dbReference type="SMART" id="SM00342">
    <property type="entry name" value="HTH_ARAC"/>
    <property type="match status" value="1"/>
</dbReference>
<protein>
    <submittedName>
        <fullName evidence="5">Helix-turn-helix transcriptional regulator</fullName>
    </submittedName>
</protein>
<dbReference type="GO" id="GO:0003700">
    <property type="term" value="F:DNA-binding transcription factor activity"/>
    <property type="evidence" value="ECO:0007669"/>
    <property type="project" value="InterPro"/>
</dbReference>
<proteinExistence type="predicted"/>
<dbReference type="InterPro" id="IPR018062">
    <property type="entry name" value="HTH_AraC-typ_CS"/>
</dbReference>
<dbReference type="InterPro" id="IPR018060">
    <property type="entry name" value="HTH_AraC"/>
</dbReference>
<dbReference type="SUPFAM" id="SSF46689">
    <property type="entry name" value="Homeodomain-like"/>
    <property type="match status" value="1"/>
</dbReference>
<gene>
    <name evidence="5" type="ORF">ICL16_16995</name>
</gene>
<keyword evidence="2" id="KW-0238">DNA-binding</keyword>
<accession>A0A8J6XMK3</accession>
<dbReference type="InterPro" id="IPR020449">
    <property type="entry name" value="Tscrpt_reg_AraC-type_HTH"/>
</dbReference>
<keyword evidence="3" id="KW-0804">Transcription</keyword>
<evidence type="ECO:0000313" key="6">
    <source>
        <dbReference type="Proteomes" id="UP000629098"/>
    </source>
</evidence>
<sequence>MKYLTNYRMQKAVELLHDENLTVKEIAVLVGYDSEVAFNQAFKRSYGFPPGVFRRASISTLLRNS</sequence>